<proteinExistence type="predicted"/>
<evidence type="ECO:0000256" key="1">
    <source>
        <dbReference type="ARBA" id="ARBA00004141"/>
    </source>
</evidence>
<feature type="transmembrane region" description="Helical" evidence="5">
    <location>
        <begin position="36"/>
        <end position="59"/>
    </location>
</feature>
<comment type="caution">
    <text evidence="6">The sequence shown here is derived from an EMBL/GenBank/DDBJ whole genome shotgun (WGS) entry which is preliminary data.</text>
</comment>
<dbReference type="Pfam" id="PF05128">
    <property type="entry name" value="DUF697"/>
    <property type="match status" value="1"/>
</dbReference>
<evidence type="ECO:0000256" key="4">
    <source>
        <dbReference type="ARBA" id="ARBA00023136"/>
    </source>
</evidence>
<evidence type="ECO:0000313" key="7">
    <source>
        <dbReference type="Proteomes" id="UP000748752"/>
    </source>
</evidence>
<sequence length="176" mass="18509">MPTSSDQQAHDNQVEEAASLAREHRHATAEHLLRQYVLGGMAVGFVPLPLVDLAALLGLQLKMLHSLAGVYDIEFKADLGRSAVASLLGSALPAGLSPTVAASLGKFIPGIGQTLSTGSAVLLNGAATYAVGKVFIQHFAAGGTFLTFDPEAVRDYFLSQLQEGTKVSADLRNEKH</sequence>
<dbReference type="InterPro" id="IPR021147">
    <property type="entry name" value="DUF697"/>
</dbReference>
<dbReference type="Proteomes" id="UP000748752">
    <property type="component" value="Unassembled WGS sequence"/>
</dbReference>
<reference evidence="6 7" key="1">
    <citation type="journal article" date="2020" name="Microorganisms">
        <title>Osmotic Adaptation and Compatible Solute Biosynthesis of Phototrophic Bacteria as Revealed from Genome Analyses.</title>
        <authorList>
            <person name="Imhoff J.F."/>
            <person name="Rahn T."/>
            <person name="Kunzel S."/>
            <person name="Keller A."/>
            <person name="Neulinger S.C."/>
        </authorList>
    </citation>
    <scope>NUCLEOTIDE SEQUENCE [LARGE SCALE GENOMIC DNA]</scope>
    <source>
        <strain evidence="6 7">DSM 6210</strain>
    </source>
</reference>
<organism evidence="6 7">
    <name type="scientific">Thiohalocapsa halophila</name>
    <dbReference type="NCBI Taxonomy" id="69359"/>
    <lineage>
        <taxon>Bacteria</taxon>
        <taxon>Pseudomonadati</taxon>
        <taxon>Pseudomonadota</taxon>
        <taxon>Gammaproteobacteria</taxon>
        <taxon>Chromatiales</taxon>
        <taxon>Chromatiaceae</taxon>
        <taxon>Thiohalocapsa</taxon>
    </lineage>
</organism>
<evidence type="ECO:0008006" key="8">
    <source>
        <dbReference type="Google" id="ProtNLM"/>
    </source>
</evidence>
<dbReference type="EMBL" id="NRRV01000263">
    <property type="protein sequence ID" value="MBK1634084.1"/>
    <property type="molecule type" value="Genomic_DNA"/>
</dbReference>
<keyword evidence="7" id="KW-1185">Reference proteome</keyword>
<dbReference type="RefSeq" id="WP_200243943.1">
    <property type="nucleotide sequence ID" value="NZ_NRRV01000263.1"/>
</dbReference>
<evidence type="ECO:0000256" key="3">
    <source>
        <dbReference type="ARBA" id="ARBA00022989"/>
    </source>
</evidence>
<name>A0ABS1CQ60_9GAMM</name>
<accession>A0ABS1CQ60</accession>
<evidence type="ECO:0000313" key="6">
    <source>
        <dbReference type="EMBL" id="MBK1634084.1"/>
    </source>
</evidence>
<gene>
    <name evidence="6" type="ORF">CKO31_25890</name>
</gene>
<keyword evidence="3 5" id="KW-1133">Transmembrane helix</keyword>
<keyword evidence="2 5" id="KW-0812">Transmembrane</keyword>
<keyword evidence="4 5" id="KW-0472">Membrane</keyword>
<evidence type="ECO:0000256" key="5">
    <source>
        <dbReference type="SAM" id="Phobius"/>
    </source>
</evidence>
<protein>
    <recommendedName>
        <fullName evidence="8">DUF697 domain-containing protein</fullName>
    </recommendedName>
</protein>
<comment type="subcellular location">
    <subcellularLocation>
        <location evidence="1">Membrane</location>
        <topology evidence="1">Multi-pass membrane protein</topology>
    </subcellularLocation>
</comment>
<evidence type="ECO:0000256" key="2">
    <source>
        <dbReference type="ARBA" id="ARBA00022692"/>
    </source>
</evidence>